<comment type="caution">
    <text evidence="1">The sequence shown here is derived from an EMBL/GenBank/DDBJ whole genome shotgun (WGS) entry which is preliminary data.</text>
</comment>
<evidence type="ECO:0000313" key="1">
    <source>
        <dbReference type="EMBL" id="KAJ2813514.1"/>
    </source>
</evidence>
<name>A0ACC1LQM9_9FUNG</name>
<reference evidence="1" key="1">
    <citation type="submission" date="2022-07" db="EMBL/GenBank/DDBJ databases">
        <title>Phylogenomic reconstructions and comparative analyses of Kickxellomycotina fungi.</title>
        <authorList>
            <person name="Reynolds N.K."/>
            <person name="Stajich J.E."/>
            <person name="Barry K."/>
            <person name="Grigoriev I.V."/>
            <person name="Crous P."/>
            <person name="Smith M.E."/>
        </authorList>
    </citation>
    <scope>NUCLEOTIDE SEQUENCE</scope>
    <source>
        <strain evidence="1">CBS 102833</strain>
    </source>
</reference>
<gene>
    <name evidence="1" type="primary">MTR10</name>
    <name evidence="1" type="ORF">H4S07_000630</name>
</gene>
<accession>A0ACC1LQM9</accession>
<dbReference type="EMBL" id="JANBUP010000048">
    <property type="protein sequence ID" value="KAJ2813514.1"/>
    <property type="molecule type" value="Genomic_DNA"/>
</dbReference>
<keyword evidence="2" id="KW-1185">Reference proteome</keyword>
<organism evidence="1 2">
    <name type="scientific">Coemansia furcata</name>
    <dbReference type="NCBI Taxonomy" id="417177"/>
    <lineage>
        <taxon>Eukaryota</taxon>
        <taxon>Fungi</taxon>
        <taxon>Fungi incertae sedis</taxon>
        <taxon>Zoopagomycota</taxon>
        <taxon>Kickxellomycotina</taxon>
        <taxon>Kickxellomycetes</taxon>
        <taxon>Kickxellales</taxon>
        <taxon>Kickxellaceae</taxon>
        <taxon>Coemansia</taxon>
    </lineage>
</organism>
<keyword evidence="1" id="KW-0675">Receptor</keyword>
<dbReference type="Proteomes" id="UP001140096">
    <property type="component" value="Unassembled WGS sequence"/>
</dbReference>
<proteinExistence type="predicted"/>
<sequence length="1001" mass="111783">MSNQPAVSEVINALNALYQGTSLQEREQANSWLEQFQKTAQAWTTSDTILGSTEFGIEVKLFAAQTLRNKVINDFSELGEPGALQLRDSVVNHLRYARNGPQPLITQLCLALADLAVQLGAWKDPFADMTGSFLSDPESVSCLLEFLAVLPEEIENERILLPTDLFRQRATELLTQRAGDLILLLVQCLRQPDLKADAHTKVLVCFTSWLRSGEITLMMIQNTSLIELAFAALKAEDDSVFETAVDAICGILGETRIDHDDEPEDARLKSISVEQQLVPQLSAVAAQMRIDPQVAEGNEERIRGYCRVLTEAGEAWAQRIVLNIAVFESTVSALVDCMRLDSLEVIGMMFEFWAVLADNTMESTVPCDPARRTLAAVYETLIDVITRHLRYPDSFDTSDAQGGMTAKERDDFREFRHNIGDVLKDCVRVVGQTKALAHPYNSMLNGINSTPQLPWQEIEAPLFALRAMGAEVSSQENVMLPKIMDMFSQFPAHPRLRYAATLVIGRYTEWTAEHPQYVQFQLNYIAEGFKVRDVAAASAQSLKYLCQDCSKYLAEHWANMLKFYNEVVASGTLDDGDVIEFSQALAHVVSAVPEPDTHLAIEAFCLPVGQELGVLLQRSELTSGEKQKTILLFERMGVFLRFMHVEDNEPAEILLSRIINESWSLVSSALQRYAADPPVAESVAKFVRVLVEYYPNILRPIVVQVIDAVVNSFQRTGQGTYLWLARRILNVYQSLGVDESASLQLVTSMVERLSEAALALFQNTPFSDIPETTEDYFNLVERALETAPGYIISTPTFPYIVQAAVAALEVNHFHAQMSVIYMWTQILNPTKRHIRLMRENRSALQVTPASPAARAPPASPASPLRQRRRSVRPDTYPVEHIVELCSKHGFDLTVKLMHGLMRNFDHEAVSAAADALASLTAVVSDGPAVAKAQYDSPPLATMCEWEQAMLSQIPEANFPTADKQAFMSELAEYIQTRHWPKVKTLVSDTAAMFRRRNATKK</sequence>
<protein>
    <submittedName>
        <fullName evidence="1">Nuclear import receptor</fullName>
    </submittedName>
</protein>
<evidence type="ECO:0000313" key="2">
    <source>
        <dbReference type="Proteomes" id="UP001140096"/>
    </source>
</evidence>